<name>A0ABR3FND2_9AGAR</name>
<keyword evidence="1" id="KW-0732">Signal</keyword>
<organism evidence="2 3">
    <name type="scientific">Marasmius crinis-equi</name>
    <dbReference type="NCBI Taxonomy" id="585013"/>
    <lineage>
        <taxon>Eukaryota</taxon>
        <taxon>Fungi</taxon>
        <taxon>Dikarya</taxon>
        <taxon>Basidiomycota</taxon>
        <taxon>Agaricomycotina</taxon>
        <taxon>Agaricomycetes</taxon>
        <taxon>Agaricomycetidae</taxon>
        <taxon>Agaricales</taxon>
        <taxon>Marasmiineae</taxon>
        <taxon>Marasmiaceae</taxon>
        <taxon>Marasmius</taxon>
    </lineage>
</organism>
<protein>
    <submittedName>
        <fullName evidence="2">Uncharacterized protein</fullName>
    </submittedName>
</protein>
<keyword evidence="3" id="KW-1185">Reference proteome</keyword>
<accession>A0ABR3FND2</accession>
<feature type="chain" id="PRO_5046617324" evidence="1">
    <location>
        <begin position="33"/>
        <end position="143"/>
    </location>
</feature>
<comment type="caution">
    <text evidence="2">The sequence shown here is derived from an EMBL/GenBank/DDBJ whole genome shotgun (WGS) entry which is preliminary data.</text>
</comment>
<proteinExistence type="predicted"/>
<evidence type="ECO:0000313" key="3">
    <source>
        <dbReference type="Proteomes" id="UP001465976"/>
    </source>
</evidence>
<dbReference type="EMBL" id="JBAHYK010000188">
    <property type="protein sequence ID" value="KAL0576938.1"/>
    <property type="molecule type" value="Genomic_DNA"/>
</dbReference>
<feature type="signal peptide" evidence="1">
    <location>
        <begin position="1"/>
        <end position="32"/>
    </location>
</feature>
<reference evidence="2 3" key="1">
    <citation type="submission" date="2024-02" db="EMBL/GenBank/DDBJ databases">
        <title>A draft genome for the cacao thread blight pathogen Marasmius crinis-equi.</title>
        <authorList>
            <person name="Cohen S.P."/>
            <person name="Baruah I.K."/>
            <person name="Amoako-Attah I."/>
            <person name="Bukari Y."/>
            <person name="Meinhardt L.W."/>
            <person name="Bailey B.A."/>
        </authorList>
    </citation>
    <scope>NUCLEOTIDE SEQUENCE [LARGE SCALE GENOMIC DNA]</scope>
    <source>
        <strain evidence="2 3">GH-76</strain>
    </source>
</reference>
<sequence length="143" mass="15835">MISTVTGPAVLANIHDLLTVTVLLMFVSISVEQTQLPAPKVRTLRRRQSTTNLNEMYVSDGTLNRACIVRQDQLAVSSPMPKFIPTITRVAQSSYGPSKESLRLADSNRMSDRATKRRTAGVISVEELFGISREHSSNSMSLW</sequence>
<gene>
    <name evidence="2" type="ORF">V5O48_005045</name>
</gene>
<dbReference type="Proteomes" id="UP001465976">
    <property type="component" value="Unassembled WGS sequence"/>
</dbReference>
<evidence type="ECO:0000256" key="1">
    <source>
        <dbReference type="SAM" id="SignalP"/>
    </source>
</evidence>
<evidence type="ECO:0000313" key="2">
    <source>
        <dbReference type="EMBL" id="KAL0576938.1"/>
    </source>
</evidence>